<name>A0A4R4SR30_9ACTN</name>
<dbReference type="EMBL" id="SMKI01000510">
    <property type="protein sequence ID" value="TDC64669.1"/>
    <property type="molecule type" value="Genomic_DNA"/>
</dbReference>
<sequence>MIESTTGPAASSPTTEVVRRIREFNRDYVKLVGAYDYAHRLGTPHSLPEARVIWELAGREHTRVTDLRRAVDMDAGQLSRLLTQAEATGLVERQRDPEDSRRQLIRLTPAGRDAVALLDARSNSVIGEQIHRLTASDRERLLAALDTVARLLGLDHGRPPEPGFRLRPPKTGEFGWVVQRHAVSYAEGYGWHTGFEALVAQAVGRFAAEHDPARESCWIAEHAGEPVGSAFCVDEGDTVAGRPAARLRLLLVEPTARGLGIGGALVAEAVRFAREAGHHGMVLWTNDVLTSARRIYRAAGFTLVATTPHTRFGPPANGEDWELRF</sequence>
<keyword evidence="5" id="KW-1185">Reference proteome</keyword>
<evidence type="ECO:0000256" key="1">
    <source>
        <dbReference type="ARBA" id="ARBA00022679"/>
    </source>
</evidence>
<dbReference type="PANTHER" id="PTHR13947:SF37">
    <property type="entry name" value="LD18367P"/>
    <property type="match status" value="1"/>
</dbReference>
<dbReference type="GO" id="GO:0008080">
    <property type="term" value="F:N-acetyltransferase activity"/>
    <property type="evidence" value="ECO:0007669"/>
    <property type="project" value="InterPro"/>
</dbReference>
<dbReference type="Proteomes" id="UP000295345">
    <property type="component" value="Unassembled WGS sequence"/>
</dbReference>
<dbReference type="InterPro" id="IPR036388">
    <property type="entry name" value="WH-like_DNA-bd_sf"/>
</dbReference>
<reference evidence="4 5" key="1">
    <citation type="submission" date="2019-03" db="EMBL/GenBank/DDBJ databases">
        <title>Draft genome sequences of novel Actinobacteria.</title>
        <authorList>
            <person name="Sahin N."/>
            <person name="Ay H."/>
            <person name="Saygin H."/>
        </authorList>
    </citation>
    <scope>NUCLEOTIDE SEQUENCE [LARGE SCALE GENOMIC DNA]</scope>
    <source>
        <strain evidence="4 5">DSM 41900</strain>
    </source>
</reference>
<dbReference type="InterPro" id="IPR000182">
    <property type="entry name" value="GNAT_dom"/>
</dbReference>
<proteinExistence type="predicted"/>
<dbReference type="Gene3D" id="3.40.630.30">
    <property type="match status" value="1"/>
</dbReference>
<dbReference type="CDD" id="cd04301">
    <property type="entry name" value="NAT_SF"/>
    <property type="match status" value="1"/>
</dbReference>
<dbReference type="InterPro" id="IPR000835">
    <property type="entry name" value="HTH_MarR-typ"/>
</dbReference>
<dbReference type="Pfam" id="PF00583">
    <property type="entry name" value="Acetyltransf_1"/>
    <property type="match status" value="1"/>
</dbReference>
<evidence type="ECO:0000313" key="4">
    <source>
        <dbReference type="EMBL" id="TDC64669.1"/>
    </source>
</evidence>
<comment type="caution">
    <text evidence="4">The sequence shown here is derived from an EMBL/GenBank/DDBJ whole genome shotgun (WGS) entry which is preliminary data.</text>
</comment>
<evidence type="ECO:0000313" key="5">
    <source>
        <dbReference type="Proteomes" id="UP000295345"/>
    </source>
</evidence>
<dbReference type="Gene3D" id="1.10.10.10">
    <property type="entry name" value="Winged helix-like DNA-binding domain superfamily/Winged helix DNA-binding domain"/>
    <property type="match status" value="1"/>
</dbReference>
<dbReference type="InterPro" id="IPR036390">
    <property type="entry name" value="WH_DNA-bd_sf"/>
</dbReference>
<dbReference type="PROSITE" id="PS51186">
    <property type="entry name" value="GNAT"/>
    <property type="match status" value="1"/>
</dbReference>
<evidence type="ECO:0000259" key="2">
    <source>
        <dbReference type="PROSITE" id="PS50995"/>
    </source>
</evidence>
<accession>A0A4R4SR30</accession>
<feature type="domain" description="HTH marR-type" evidence="2">
    <location>
        <begin position="14"/>
        <end position="150"/>
    </location>
</feature>
<organism evidence="4 5">
    <name type="scientific">Streptomyces hainanensis</name>
    <dbReference type="NCBI Taxonomy" id="402648"/>
    <lineage>
        <taxon>Bacteria</taxon>
        <taxon>Bacillati</taxon>
        <taxon>Actinomycetota</taxon>
        <taxon>Actinomycetes</taxon>
        <taxon>Kitasatosporales</taxon>
        <taxon>Streptomycetaceae</taxon>
        <taxon>Streptomyces</taxon>
    </lineage>
</organism>
<gene>
    <name evidence="4" type="ORF">E1283_31335</name>
</gene>
<keyword evidence="1" id="KW-0808">Transferase</keyword>
<dbReference type="SMART" id="SM00347">
    <property type="entry name" value="HTH_MARR"/>
    <property type="match status" value="1"/>
</dbReference>
<dbReference type="SUPFAM" id="SSF46785">
    <property type="entry name" value="Winged helix' DNA-binding domain"/>
    <property type="match status" value="1"/>
</dbReference>
<dbReference type="GO" id="GO:0003700">
    <property type="term" value="F:DNA-binding transcription factor activity"/>
    <property type="evidence" value="ECO:0007669"/>
    <property type="project" value="InterPro"/>
</dbReference>
<dbReference type="OrthoDB" id="273614at2"/>
<protein>
    <submittedName>
        <fullName evidence="4">MarR family transcriptional regulator</fullName>
    </submittedName>
</protein>
<evidence type="ECO:0000259" key="3">
    <source>
        <dbReference type="PROSITE" id="PS51186"/>
    </source>
</evidence>
<dbReference type="AlphaFoldDB" id="A0A4R4SR30"/>
<dbReference type="PANTHER" id="PTHR13947">
    <property type="entry name" value="GNAT FAMILY N-ACETYLTRANSFERASE"/>
    <property type="match status" value="1"/>
</dbReference>
<feature type="domain" description="N-acetyltransferase" evidence="3">
    <location>
        <begin position="164"/>
        <end position="325"/>
    </location>
</feature>
<dbReference type="InterPro" id="IPR016181">
    <property type="entry name" value="Acyl_CoA_acyltransferase"/>
</dbReference>
<dbReference type="SUPFAM" id="SSF55729">
    <property type="entry name" value="Acyl-CoA N-acyltransferases (Nat)"/>
    <property type="match status" value="1"/>
</dbReference>
<dbReference type="InterPro" id="IPR050769">
    <property type="entry name" value="NAT_camello-type"/>
</dbReference>
<dbReference type="RefSeq" id="WP_132821556.1">
    <property type="nucleotide sequence ID" value="NZ_SMKI01000510.1"/>
</dbReference>
<dbReference type="PROSITE" id="PS50995">
    <property type="entry name" value="HTH_MARR_2"/>
    <property type="match status" value="1"/>
</dbReference>
<dbReference type="Pfam" id="PF12802">
    <property type="entry name" value="MarR_2"/>
    <property type="match status" value="1"/>
</dbReference>